<evidence type="ECO:0000259" key="1">
    <source>
        <dbReference type="Pfam" id="PF22518"/>
    </source>
</evidence>
<proteinExistence type="predicted"/>
<evidence type="ECO:0000313" key="2">
    <source>
        <dbReference type="EMBL" id="GAH69833.1"/>
    </source>
</evidence>
<comment type="caution">
    <text evidence="2">The sequence shown here is derived from an EMBL/GenBank/DDBJ whole genome shotgun (WGS) entry which is preliminary data.</text>
</comment>
<dbReference type="EMBL" id="BARU01031014">
    <property type="protein sequence ID" value="GAH69833.1"/>
    <property type="molecule type" value="Genomic_DNA"/>
</dbReference>
<protein>
    <recommendedName>
        <fullName evidence="1">DUF6997 domain-containing protein</fullName>
    </recommendedName>
</protein>
<dbReference type="InterPro" id="IPR054266">
    <property type="entry name" value="DUF6997"/>
</dbReference>
<organism evidence="2">
    <name type="scientific">marine sediment metagenome</name>
    <dbReference type="NCBI Taxonomy" id="412755"/>
    <lineage>
        <taxon>unclassified sequences</taxon>
        <taxon>metagenomes</taxon>
        <taxon>ecological metagenomes</taxon>
    </lineage>
</organism>
<sequence length="107" mass="12560">PKFSFKVGKFKIEASSVQTEVDAGYEGKDQVVLVEAKSSKATNTIIRQLYYPFRQWQTRTQKQVVTLFFQRSEDTYSIWHFRFNDMEDYNSIELANSGRFRIATDLS</sequence>
<name>X1JJC1_9ZZZZ</name>
<dbReference type="AlphaFoldDB" id="X1JJC1"/>
<dbReference type="Pfam" id="PF22518">
    <property type="entry name" value="DUF6997"/>
    <property type="match status" value="1"/>
</dbReference>
<feature type="non-terminal residue" evidence="2">
    <location>
        <position position="1"/>
    </location>
</feature>
<gene>
    <name evidence="2" type="ORF">S03H2_49114</name>
</gene>
<accession>X1JJC1</accession>
<feature type="domain" description="DUF6997" evidence="1">
    <location>
        <begin position="2"/>
        <end position="100"/>
    </location>
</feature>
<reference evidence="2" key="1">
    <citation type="journal article" date="2014" name="Front. Microbiol.">
        <title>High frequency of phylogenetically diverse reductive dehalogenase-homologous genes in deep subseafloor sedimentary metagenomes.</title>
        <authorList>
            <person name="Kawai M."/>
            <person name="Futagami T."/>
            <person name="Toyoda A."/>
            <person name="Takaki Y."/>
            <person name="Nishi S."/>
            <person name="Hori S."/>
            <person name="Arai W."/>
            <person name="Tsubouchi T."/>
            <person name="Morono Y."/>
            <person name="Uchiyama I."/>
            <person name="Ito T."/>
            <person name="Fujiyama A."/>
            <person name="Inagaki F."/>
            <person name="Takami H."/>
        </authorList>
    </citation>
    <scope>NUCLEOTIDE SEQUENCE</scope>
    <source>
        <strain evidence="2">Expedition CK06-06</strain>
    </source>
</reference>